<keyword evidence="5" id="KW-1185">Reference proteome</keyword>
<dbReference type="Proteomes" id="UP000703269">
    <property type="component" value="Unassembled WGS sequence"/>
</dbReference>
<dbReference type="InterPro" id="IPR052837">
    <property type="entry name" value="Mitoribosomal_bS21"/>
</dbReference>
<dbReference type="AlphaFoldDB" id="A0A9P3GKF2"/>
<evidence type="ECO:0000313" key="5">
    <source>
        <dbReference type="Proteomes" id="UP000703269"/>
    </source>
</evidence>
<name>A0A9P3GKF2_9APHY</name>
<dbReference type="InterPro" id="IPR001911">
    <property type="entry name" value="Ribosomal_bS21"/>
</dbReference>
<dbReference type="PANTHER" id="PTHR41237:SF1">
    <property type="entry name" value="SMALL RIBOSOMAL SUBUNIT PROTEIN BS21M"/>
    <property type="match status" value="1"/>
</dbReference>
<dbReference type="GO" id="GO:0003735">
    <property type="term" value="F:structural constituent of ribosome"/>
    <property type="evidence" value="ECO:0007669"/>
    <property type="project" value="InterPro"/>
</dbReference>
<evidence type="ECO:0000256" key="2">
    <source>
        <dbReference type="ARBA" id="ARBA00022980"/>
    </source>
</evidence>
<comment type="caution">
    <text evidence="4">The sequence shown here is derived from an EMBL/GenBank/DDBJ whole genome shotgun (WGS) entry which is preliminary data.</text>
</comment>
<evidence type="ECO:0000313" key="4">
    <source>
        <dbReference type="EMBL" id="GJE95119.1"/>
    </source>
</evidence>
<dbReference type="Pfam" id="PF01165">
    <property type="entry name" value="Ribosomal_S21"/>
    <property type="match status" value="1"/>
</dbReference>
<gene>
    <name evidence="4" type="ORF">PsYK624_113000</name>
</gene>
<dbReference type="GO" id="GO:0005763">
    <property type="term" value="C:mitochondrial small ribosomal subunit"/>
    <property type="evidence" value="ECO:0007669"/>
    <property type="project" value="TreeGrafter"/>
</dbReference>
<sequence>MLAALSRSSQATLRRLHPSPPRVLAAVRAYAIDPRFSLLNLRNIPNPAAPTDEGWRAVRDAVNTNARSPEEIWASREPTVNNLNRPNGPFIGRSAYINPQTSLGQAYTKLRNTIRSNNLFREVKLQARHEKKGYKRRRLESERWRRRFAHEVRMKIQIVKEIRARGA</sequence>
<dbReference type="PANTHER" id="PTHR41237">
    <property type="entry name" value="37S RIBOSOMAL PROTEIN MRP21, MITOCHONDRIAL"/>
    <property type="match status" value="1"/>
</dbReference>
<comment type="similarity">
    <text evidence="1">Belongs to the bacterial ribosomal protein bS21 family.</text>
</comment>
<proteinExistence type="inferred from homology"/>
<evidence type="ECO:0000256" key="3">
    <source>
        <dbReference type="ARBA" id="ARBA00023274"/>
    </source>
</evidence>
<reference evidence="4 5" key="1">
    <citation type="submission" date="2021-08" db="EMBL/GenBank/DDBJ databases">
        <title>Draft Genome Sequence of Phanerochaete sordida strain YK-624.</title>
        <authorList>
            <person name="Mori T."/>
            <person name="Dohra H."/>
            <person name="Suzuki T."/>
            <person name="Kawagishi H."/>
            <person name="Hirai H."/>
        </authorList>
    </citation>
    <scope>NUCLEOTIDE SEQUENCE [LARGE SCALE GENOMIC DNA]</scope>
    <source>
        <strain evidence="4 5">YK-624</strain>
    </source>
</reference>
<dbReference type="EMBL" id="BPQB01000046">
    <property type="protein sequence ID" value="GJE95119.1"/>
    <property type="molecule type" value="Genomic_DNA"/>
</dbReference>
<keyword evidence="2 4" id="KW-0689">Ribosomal protein</keyword>
<evidence type="ECO:0000256" key="1">
    <source>
        <dbReference type="ARBA" id="ARBA00006640"/>
    </source>
</evidence>
<organism evidence="4 5">
    <name type="scientific">Phanerochaete sordida</name>
    <dbReference type="NCBI Taxonomy" id="48140"/>
    <lineage>
        <taxon>Eukaryota</taxon>
        <taxon>Fungi</taxon>
        <taxon>Dikarya</taxon>
        <taxon>Basidiomycota</taxon>
        <taxon>Agaricomycotina</taxon>
        <taxon>Agaricomycetes</taxon>
        <taxon>Polyporales</taxon>
        <taxon>Phanerochaetaceae</taxon>
        <taxon>Phanerochaete</taxon>
    </lineage>
</organism>
<protein>
    <submittedName>
        <fullName evidence="4">Ribosomal protein S21/MRP21</fullName>
    </submittedName>
</protein>
<dbReference type="GO" id="GO:0070124">
    <property type="term" value="P:mitochondrial translational initiation"/>
    <property type="evidence" value="ECO:0007669"/>
    <property type="project" value="TreeGrafter"/>
</dbReference>
<keyword evidence="3" id="KW-0687">Ribonucleoprotein</keyword>
<dbReference type="OrthoDB" id="2501249at2759"/>
<accession>A0A9P3GKF2</accession>